<feature type="region of interest" description="Disordered" evidence="2">
    <location>
        <begin position="933"/>
        <end position="965"/>
    </location>
</feature>
<dbReference type="InterPro" id="IPR029451">
    <property type="entry name" value="RICTOR_M"/>
</dbReference>
<evidence type="ECO:0000256" key="2">
    <source>
        <dbReference type="SAM" id="MobiDB-lite"/>
    </source>
</evidence>
<feature type="non-terminal residue" evidence="6">
    <location>
        <position position="1"/>
    </location>
</feature>
<dbReference type="GO" id="GO:0031932">
    <property type="term" value="C:TORC2 complex"/>
    <property type="evidence" value="ECO:0007669"/>
    <property type="project" value="InterPro"/>
</dbReference>
<evidence type="ECO:0000313" key="7">
    <source>
        <dbReference type="Proteomes" id="UP001233999"/>
    </source>
</evidence>
<organism evidence="6 7">
    <name type="scientific">Diploptera punctata</name>
    <name type="common">Pacific beetle cockroach</name>
    <dbReference type="NCBI Taxonomy" id="6984"/>
    <lineage>
        <taxon>Eukaryota</taxon>
        <taxon>Metazoa</taxon>
        <taxon>Ecdysozoa</taxon>
        <taxon>Arthropoda</taxon>
        <taxon>Hexapoda</taxon>
        <taxon>Insecta</taxon>
        <taxon>Pterygota</taxon>
        <taxon>Neoptera</taxon>
        <taxon>Polyneoptera</taxon>
        <taxon>Dictyoptera</taxon>
        <taxon>Blattodea</taxon>
        <taxon>Blaberoidea</taxon>
        <taxon>Blaberidae</taxon>
        <taxon>Diplopterinae</taxon>
        <taxon>Diploptera</taxon>
    </lineage>
</organism>
<dbReference type="InterPro" id="IPR029453">
    <property type="entry name" value="Rictor_IV"/>
</dbReference>
<reference evidence="6" key="2">
    <citation type="submission" date="2023-05" db="EMBL/GenBank/DDBJ databases">
        <authorList>
            <person name="Fouks B."/>
        </authorList>
    </citation>
    <scope>NUCLEOTIDE SEQUENCE</scope>
    <source>
        <strain evidence="6">Stay&amp;Tobe</strain>
        <tissue evidence="6">Testes</tissue>
    </source>
</reference>
<gene>
    <name evidence="6" type="ORF">L9F63_010802</name>
</gene>
<dbReference type="Pfam" id="PF14666">
    <property type="entry name" value="RICTOR_M"/>
    <property type="match status" value="1"/>
</dbReference>
<sequence>ILNPEIFISCGGVGAVLSALQDNQLPRITEALCGVLLCLLNNPATRSKAGISLQSLAAPYCDFRLYTDRNREERENLFYCSKLALLSILRSWPGLLHFCHPANSSGLKSLVDILSLNQLDVRKGILDLLYDLLGLPQPEWTDEFSVALEAIDPSHPRDAWKLQDGFISAEGKDVLPHLAKYRPNIVEMHLALLLYTFLEAGLLDTIVEVIVSSDTYISVRATVLLGELLYLIHKLLPPECCNLTPALPNLLSYASDPSVPCTQNLALAAVAALARLHTMLKRRPAPASLFLDRTLQAGGWSRVNKRSKLFMFVPPKENDDLLKESAVLIHKDGFSWNWNIVRTVLKNRSDALKKLEDSNHRMFLRRLVHYFKPSSNRFSRVELGNKKQTQMYTLAGLELIDCLLEADEAEGMKLLTELVSDICIQIEAITSSKSAHDCLFSPQHMSNSICQDYFLFIGRLCRCSKGSRVLDKTGIYQQLLHLVGSTNHDCYIKLVVSGLDYSQDGMSRAILSKVLTSAYESARLYATQFLLVLLRAKLPDFEKWGIELLVMQLYDKSKAVSLAAIAVLEEAAEEKTYLDAIISLRPSLLHLGDKGLLLLIRFLSTSNGFTFLHDANFVTTQLERWAATYNYRYVRLVEGEIHNSLTLHQRDEDGRYSRHISNMKPLVRDVFIPPHLYGQLVQHEQGFKLLIKEGKLQTLFQNVCSEYCSSEQEELELKASLWGCGHIGTSALGTSYLIENGIINAIVQLAQNYPIYSIRATAFYALGLLATTFEGANHLNKLGWLCVRHHRQDRWPVIEEESSEPEQTNDLYDLDNISVSSQLTAAARSSVDSRRDSNLGKFYIPGDDDVDSAASGEDETAPATSVKWPLETGTNTDTSIQKQKKSQTLPHQRSARSQAILARHVRSHSECKQTNDNYIPLIQTTGWTFSTMRTRKDSTRGEQETKSRSNSCTDSSGVSSCDSGVGVVNKHEQTLSPIPSSTTLNAANVNQVVYRRRMSSMNESVTSDSMASPEPSNYYLSQQDITGYATLRSLYHYRRPLYSETVSLAAMEFLMFNEHSYLGQSVTHALKVRSLDRHSVHPGMCEFEASLPPQLPSGASSLPLAAHAYIGSRSNLAAVKHSG</sequence>
<name>A0AAD8EQX9_DIPPU</name>
<dbReference type="Pfam" id="PF14663">
    <property type="entry name" value="RasGEF_N_2"/>
    <property type="match status" value="1"/>
</dbReference>
<dbReference type="Pfam" id="PF14668">
    <property type="entry name" value="RICTOR_V"/>
    <property type="match status" value="1"/>
</dbReference>
<feature type="compositionally biased region" description="Low complexity" evidence="2">
    <location>
        <begin position="949"/>
        <end position="965"/>
    </location>
</feature>
<evidence type="ECO:0000259" key="3">
    <source>
        <dbReference type="SMART" id="SM01307"/>
    </source>
</evidence>
<proteinExistence type="inferred from homology"/>
<dbReference type="SUPFAM" id="SSF48371">
    <property type="entry name" value="ARM repeat"/>
    <property type="match status" value="1"/>
</dbReference>
<comment type="similarity">
    <text evidence="1">Belongs to the RICTOR family.</text>
</comment>
<feature type="compositionally biased region" description="Basic and acidic residues" evidence="2">
    <location>
        <begin position="934"/>
        <end position="947"/>
    </location>
</feature>
<feature type="domain" description="Rapamycin-insensitive companion of mTOR" evidence="5">
    <location>
        <begin position="714"/>
        <end position="786"/>
    </location>
</feature>
<dbReference type="AlphaFoldDB" id="A0AAD8EQX9"/>
<dbReference type="PANTHER" id="PTHR13298:SF11">
    <property type="entry name" value="RAPAMYCIN-INSENSITIVE COMPANION OF MTOR"/>
    <property type="match status" value="1"/>
</dbReference>
<feature type="domain" description="Rapamycin-insensitive companion of mTOR middle" evidence="3">
    <location>
        <begin position="313"/>
        <end position="536"/>
    </location>
</feature>
<dbReference type="SMART" id="SM01308">
    <property type="entry name" value="RICTOR_N"/>
    <property type="match status" value="1"/>
</dbReference>
<accession>A0AAD8EQX9</accession>
<feature type="compositionally biased region" description="Polar residues" evidence="2">
    <location>
        <begin position="872"/>
        <end position="897"/>
    </location>
</feature>
<reference evidence="6" key="1">
    <citation type="journal article" date="2023" name="IScience">
        <title>Live-bearing cockroach genome reveals convergent evolutionary mechanisms linked to viviparity in insects and beyond.</title>
        <authorList>
            <person name="Fouks B."/>
            <person name="Harrison M.C."/>
            <person name="Mikhailova A.A."/>
            <person name="Marchal E."/>
            <person name="English S."/>
            <person name="Carruthers M."/>
            <person name="Jennings E.C."/>
            <person name="Chiamaka E.L."/>
            <person name="Frigard R.A."/>
            <person name="Pippel M."/>
            <person name="Attardo G.M."/>
            <person name="Benoit J.B."/>
            <person name="Bornberg-Bauer E."/>
            <person name="Tobe S.S."/>
        </authorList>
    </citation>
    <scope>NUCLEOTIDE SEQUENCE</scope>
    <source>
        <strain evidence="6">Stay&amp;Tobe</strain>
    </source>
</reference>
<feature type="compositionally biased region" description="Acidic residues" evidence="2">
    <location>
        <begin position="846"/>
        <end position="860"/>
    </location>
</feature>
<dbReference type="InterPro" id="IPR029452">
    <property type="entry name" value="RICTOR_V"/>
</dbReference>
<dbReference type="Proteomes" id="UP001233999">
    <property type="component" value="Unassembled WGS sequence"/>
</dbReference>
<dbReference type="InterPro" id="IPR016024">
    <property type="entry name" value="ARM-type_fold"/>
</dbReference>
<comment type="caution">
    <text evidence="6">The sequence shown here is derived from an EMBL/GenBank/DDBJ whole genome shotgun (WGS) entry which is preliminary data.</text>
</comment>
<dbReference type="InterPro" id="IPR011989">
    <property type="entry name" value="ARM-like"/>
</dbReference>
<keyword evidence="7" id="KW-1185">Reference proteome</keyword>
<dbReference type="EMBL" id="JASPKZ010001213">
    <property type="protein sequence ID" value="KAJ9598512.1"/>
    <property type="molecule type" value="Genomic_DNA"/>
</dbReference>
<protein>
    <recommendedName>
        <fullName evidence="8">Rapamycin-insensitive companion of mTOR</fullName>
    </recommendedName>
</protein>
<feature type="non-terminal residue" evidence="6">
    <location>
        <position position="1123"/>
    </location>
</feature>
<dbReference type="SMART" id="SM01310">
    <property type="entry name" value="RICTOR_V"/>
    <property type="match status" value="1"/>
</dbReference>
<dbReference type="GO" id="GO:0038203">
    <property type="term" value="P:TORC2 signaling"/>
    <property type="evidence" value="ECO:0007669"/>
    <property type="project" value="TreeGrafter"/>
</dbReference>
<evidence type="ECO:0000259" key="5">
    <source>
        <dbReference type="SMART" id="SM01310"/>
    </source>
</evidence>
<dbReference type="GO" id="GO:0051897">
    <property type="term" value="P:positive regulation of phosphatidylinositol 3-kinase/protein kinase B signal transduction"/>
    <property type="evidence" value="ECO:0007669"/>
    <property type="project" value="TreeGrafter"/>
</dbReference>
<evidence type="ECO:0000259" key="4">
    <source>
        <dbReference type="SMART" id="SM01308"/>
    </source>
</evidence>
<dbReference type="PANTHER" id="PTHR13298">
    <property type="entry name" value="CYTOSOLIC REGULATOR PIANISSIMO"/>
    <property type="match status" value="1"/>
</dbReference>
<dbReference type="InterPro" id="IPR028268">
    <property type="entry name" value="Pianissimo_fam"/>
</dbReference>
<dbReference type="GO" id="GO:0043539">
    <property type="term" value="F:protein serine/threonine kinase activator activity"/>
    <property type="evidence" value="ECO:0007669"/>
    <property type="project" value="TreeGrafter"/>
</dbReference>
<dbReference type="Pfam" id="PF14664">
    <property type="entry name" value="RICTOR_N"/>
    <property type="match status" value="1"/>
</dbReference>
<feature type="region of interest" description="Disordered" evidence="2">
    <location>
        <begin position="842"/>
        <end position="897"/>
    </location>
</feature>
<dbReference type="InterPro" id="IPR028267">
    <property type="entry name" value="Pianissimo_N"/>
</dbReference>
<feature type="domain" description="Rapamycin-insensitive companion of mTOR N-terminal" evidence="4">
    <location>
        <begin position="1"/>
        <end position="237"/>
    </location>
</feature>
<evidence type="ECO:0000313" key="6">
    <source>
        <dbReference type="EMBL" id="KAJ9598512.1"/>
    </source>
</evidence>
<dbReference type="Gene3D" id="1.25.10.10">
    <property type="entry name" value="Leucine-rich Repeat Variant"/>
    <property type="match status" value="1"/>
</dbReference>
<dbReference type="SMART" id="SM01307">
    <property type="entry name" value="RICTOR_M"/>
    <property type="match status" value="1"/>
</dbReference>
<evidence type="ECO:0000256" key="1">
    <source>
        <dbReference type="ARBA" id="ARBA00008878"/>
    </source>
</evidence>
<evidence type="ECO:0008006" key="8">
    <source>
        <dbReference type="Google" id="ProtNLM"/>
    </source>
</evidence>
<dbReference type="SMART" id="SM01303">
    <property type="entry name" value="RasGEF_N_2"/>
    <property type="match status" value="1"/>
</dbReference>